<reference evidence="13 14" key="1">
    <citation type="submission" date="2011-10" db="EMBL/GenBank/DDBJ databases">
        <title>The Genome Sequence of Lachnospiraceae bacterium ACC2.</title>
        <authorList>
            <consortium name="The Broad Institute Genome Sequencing Platform"/>
            <person name="Earl A."/>
            <person name="Ward D."/>
            <person name="Feldgarden M."/>
            <person name="Gevers D."/>
            <person name="Sizova M."/>
            <person name="Hazen A."/>
            <person name="Epstein S."/>
            <person name="Young S.K."/>
            <person name="Zeng Q."/>
            <person name="Gargeya S."/>
            <person name="Fitzgerald M."/>
            <person name="Haas B."/>
            <person name="Abouelleil A."/>
            <person name="Alvarado L."/>
            <person name="Arachchi H.M."/>
            <person name="Berlin A."/>
            <person name="Brown A."/>
            <person name="Chapman S.B."/>
            <person name="Chen Z."/>
            <person name="Dunbar C."/>
            <person name="Freedman E."/>
            <person name="Gearin G."/>
            <person name="Goldberg J."/>
            <person name="Griggs A."/>
            <person name="Gujja S."/>
            <person name="Heiman D."/>
            <person name="Howarth C."/>
            <person name="Larson L."/>
            <person name="Lui A."/>
            <person name="MacDonald P.J.P."/>
            <person name="Montmayeur A."/>
            <person name="Murphy C."/>
            <person name="Neiman D."/>
            <person name="Pearson M."/>
            <person name="Priest M."/>
            <person name="Roberts A."/>
            <person name="Saif S."/>
            <person name="Shea T."/>
            <person name="Shenoy N."/>
            <person name="Sisk P."/>
            <person name="Stolte C."/>
            <person name="Sykes S."/>
            <person name="Wortman J."/>
            <person name="Nusbaum C."/>
            <person name="Birren B."/>
        </authorList>
    </citation>
    <scope>NUCLEOTIDE SEQUENCE [LARGE SCALE GENOMIC DNA]</scope>
    <source>
        <strain evidence="13 14">ACC2</strain>
    </source>
</reference>
<dbReference type="EMBL" id="AGEL01000006">
    <property type="protein sequence ID" value="EHO17341.1"/>
    <property type="molecule type" value="Genomic_DNA"/>
</dbReference>
<comment type="pathway">
    <text evidence="2">Metabolic intermediate biosynthesis; 1-deoxy-D-xylulose 5-phosphate biosynthesis; 1-deoxy-D-xylulose 5-phosphate from D-glyceraldehyde 3-phosphate and pyruvate: step 1/1.</text>
</comment>
<dbReference type="PANTHER" id="PTHR43322:SF1">
    <property type="entry name" value="1-DEOXY-D-XYLULOSE-5-PHOSPHATE SYNTHASE"/>
    <property type="match status" value="1"/>
</dbReference>
<dbReference type="InterPro" id="IPR033248">
    <property type="entry name" value="Transketolase_C"/>
</dbReference>
<dbReference type="RefSeq" id="WP_009532773.1">
    <property type="nucleotide sequence ID" value="NZ_JH590862.1"/>
</dbReference>
<dbReference type="InterPro" id="IPR005477">
    <property type="entry name" value="Dxylulose-5-P_synthase"/>
</dbReference>
<evidence type="ECO:0000256" key="1">
    <source>
        <dbReference type="ARBA" id="ARBA00001946"/>
    </source>
</evidence>
<comment type="caution">
    <text evidence="13">The sequence shown here is derived from an EMBL/GenBank/DDBJ whole genome shotgun (WGS) entry which is preliminary data.</text>
</comment>
<dbReference type="EC" id="2.2.1.7" evidence="5"/>
<dbReference type="GO" id="GO:0009228">
    <property type="term" value="P:thiamine biosynthetic process"/>
    <property type="evidence" value="ECO:0007669"/>
    <property type="project" value="UniProtKB-KW"/>
</dbReference>
<evidence type="ECO:0000256" key="8">
    <source>
        <dbReference type="ARBA" id="ARBA00022842"/>
    </source>
</evidence>
<dbReference type="InterPro" id="IPR029061">
    <property type="entry name" value="THDP-binding"/>
</dbReference>
<keyword evidence="14" id="KW-1185">Reference proteome</keyword>
<proteinExistence type="inferred from homology"/>
<dbReference type="NCBIfam" id="NF003933">
    <property type="entry name" value="PRK05444.2-2"/>
    <property type="match status" value="1"/>
</dbReference>
<evidence type="ECO:0000256" key="10">
    <source>
        <dbReference type="ARBA" id="ARBA00023052"/>
    </source>
</evidence>
<evidence type="ECO:0000256" key="2">
    <source>
        <dbReference type="ARBA" id="ARBA00004980"/>
    </source>
</evidence>
<dbReference type="GO" id="GO:0005829">
    <property type="term" value="C:cytosol"/>
    <property type="evidence" value="ECO:0007669"/>
    <property type="project" value="TreeGrafter"/>
</dbReference>
<evidence type="ECO:0000256" key="7">
    <source>
        <dbReference type="ARBA" id="ARBA00022723"/>
    </source>
</evidence>
<evidence type="ECO:0000256" key="6">
    <source>
        <dbReference type="ARBA" id="ARBA00022679"/>
    </source>
</evidence>
<gene>
    <name evidence="13" type="ORF">HMPREF9623_00940</name>
</gene>
<dbReference type="CDD" id="cd07033">
    <property type="entry name" value="TPP_PYR_DXS_TK_like"/>
    <property type="match status" value="1"/>
</dbReference>
<dbReference type="Pfam" id="PF13292">
    <property type="entry name" value="DXP_synthase_N"/>
    <property type="match status" value="1"/>
</dbReference>
<dbReference type="SMART" id="SM00861">
    <property type="entry name" value="Transket_pyr"/>
    <property type="match status" value="1"/>
</dbReference>
<dbReference type="Pfam" id="PF02779">
    <property type="entry name" value="Transket_pyr"/>
    <property type="match status" value="1"/>
</dbReference>
<dbReference type="SUPFAM" id="SSF52922">
    <property type="entry name" value="TK C-terminal domain-like"/>
    <property type="match status" value="1"/>
</dbReference>
<evidence type="ECO:0000256" key="5">
    <source>
        <dbReference type="ARBA" id="ARBA00013150"/>
    </source>
</evidence>
<dbReference type="PANTHER" id="PTHR43322">
    <property type="entry name" value="1-D-DEOXYXYLULOSE 5-PHOSPHATE SYNTHASE-RELATED"/>
    <property type="match status" value="1"/>
</dbReference>
<organism evidence="13 14">
    <name type="scientific">Stomatobaculum longum</name>
    <dbReference type="NCBI Taxonomy" id="796942"/>
    <lineage>
        <taxon>Bacteria</taxon>
        <taxon>Bacillati</taxon>
        <taxon>Bacillota</taxon>
        <taxon>Clostridia</taxon>
        <taxon>Lachnospirales</taxon>
        <taxon>Lachnospiraceae</taxon>
        <taxon>Stomatobaculum</taxon>
    </lineage>
</organism>
<dbReference type="GO" id="GO:0019288">
    <property type="term" value="P:isopentenyl diphosphate biosynthetic process, methylerythritol 4-phosphate pathway"/>
    <property type="evidence" value="ECO:0007669"/>
    <property type="project" value="TreeGrafter"/>
</dbReference>
<dbReference type="SUPFAM" id="SSF52518">
    <property type="entry name" value="Thiamin diphosphate-binding fold (THDP-binding)"/>
    <property type="match status" value="2"/>
</dbReference>
<sequence length="589" mass="64017">MYLEKINSPADLKKLSIEEMTELAAEMREALIVRASRHMGHVGPDLGFIEATIALHAVFSSPEDKIIYDISHQTYPHKMLTGRREAYTDPAHYDDVSAYSNPKESPHDFFELGHTSVSIDLALGMAKARELLGGTEKVIAVIGDGSLSGGEALEGLNTAGEFKGQFLILVNDNQMSIAENHGGLYASLKALRESNGTSENNLFRAMGLDYRYEAAGNDIGALIRALNAVKDLDHPVVLHINTLKGKGYGPAETRKEEFHWHFPFDRESGETLPDFRFEGESYEEATADFLLQAAAEDPAVLVLTSGVPGTVDLTPARRAMLGAQYLDVGIAEQTALAIASGAAKRGAKPVYFTEATFLQRAYDQLVHDICIQKSPVTMLLGSASLFGMSDVTHSGVLALPMLCNIPELIVLAPTSVEEYLSMLRWSLKQRENPVAILIPSTELCHATGPVRESFSLPAHYEIVSRGREAAILAPGDMQALGKKTAALLEEKYGLRPTLVNPGVVSDLDEALLSSLREDHRTVLVLEDALLSGGFGAKVASFYGDSEMKVVLRGLPKAFYDRYRISTLLKAKGMTPEQLAESVVDAIGKN</sequence>
<evidence type="ECO:0000256" key="9">
    <source>
        <dbReference type="ARBA" id="ARBA00022977"/>
    </source>
</evidence>
<keyword evidence="9" id="KW-0784">Thiamine biosynthesis</keyword>
<keyword evidence="8" id="KW-0460">Magnesium</keyword>
<dbReference type="NCBIfam" id="NF008968">
    <property type="entry name" value="PRK12315.1"/>
    <property type="match status" value="1"/>
</dbReference>
<dbReference type="GO" id="GO:0046872">
    <property type="term" value="F:metal ion binding"/>
    <property type="evidence" value="ECO:0007669"/>
    <property type="project" value="UniProtKB-KW"/>
</dbReference>
<protein>
    <recommendedName>
        <fullName evidence="5">1-deoxy-D-xylulose-5-phosphate synthase</fullName>
        <ecNumber evidence="5">2.2.1.7</ecNumber>
    </recommendedName>
</protein>
<evidence type="ECO:0000259" key="12">
    <source>
        <dbReference type="SMART" id="SM00861"/>
    </source>
</evidence>
<keyword evidence="7" id="KW-0479">Metal-binding</keyword>
<keyword evidence="6" id="KW-0808">Transferase</keyword>
<keyword evidence="11" id="KW-0414">Isoprene biosynthesis</keyword>
<name>A0AA36Y5L7_9FIRM</name>
<comment type="similarity">
    <text evidence="3">Belongs to the transketolase family. DXPS subfamily.</text>
</comment>
<dbReference type="GeneID" id="86940702"/>
<evidence type="ECO:0000256" key="4">
    <source>
        <dbReference type="ARBA" id="ARBA00011738"/>
    </source>
</evidence>
<evidence type="ECO:0000256" key="3">
    <source>
        <dbReference type="ARBA" id="ARBA00011081"/>
    </source>
</evidence>
<dbReference type="CDD" id="cd02007">
    <property type="entry name" value="TPP_DXS"/>
    <property type="match status" value="1"/>
</dbReference>
<dbReference type="Proteomes" id="UP000018466">
    <property type="component" value="Unassembled WGS sequence"/>
</dbReference>
<dbReference type="GO" id="GO:0008661">
    <property type="term" value="F:1-deoxy-D-xylulose-5-phosphate synthase activity"/>
    <property type="evidence" value="ECO:0007669"/>
    <property type="project" value="UniProtKB-EC"/>
</dbReference>
<evidence type="ECO:0000313" key="14">
    <source>
        <dbReference type="Proteomes" id="UP000018466"/>
    </source>
</evidence>
<evidence type="ECO:0000256" key="11">
    <source>
        <dbReference type="ARBA" id="ARBA00023229"/>
    </source>
</evidence>
<dbReference type="Pfam" id="PF02780">
    <property type="entry name" value="Transketolase_C"/>
    <property type="match status" value="1"/>
</dbReference>
<dbReference type="InterPro" id="IPR005475">
    <property type="entry name" value="Transketolase-like_Pyr-bd"/>
</dbReference>
<dbReference type="AlphaFoldDB" id="A0AA36Y5L7"/>
<dbReference type="InterPro" id="IPR009014">
    <property type="entry name" value="Transketo_C/PFOR_II"/>
</dbReference>
<comment type="cofactor">
    <cofactor evidence="1">
        <name>Mg(2+)</name>
        <dbReference type="ChEBI" id="CHEBI:18420"/>
    </cofactor>
</comment>
<dbReference type="Gene3D" id="3.40.50.970">
    <property type="match status" value="2"/>
</dbReference>
<evidence type="ECO:0000313" key="13">
    <source>
        <dbReference type="EMBL" id="EHO17341.1"/>
    </source>
</evidence>
<comment type="subunit">
    <text evidence="4">Homodimer.</text>
</comment>
<dbReference type="GO" id="GO:0016114">
    <property type="term" value="P:terpenoid biosynthetic process"/>
    <property type="evidence" value="ECO:0007669"/>
    <property type="project" value="InterPro"/>
</dbReference>
<dbReference type="Gene3D" id="3.40.50.920">
    <property type="match status" value="1"/>
</dbReference>
<accession>A0AA36Y5L7</accession>
<keyword evidence="10" id="KW-0786">Thiamine pyrophosphate</keyword>
<feature type="domain" description="Transketolase-like pyrimidine-binding" evidence="12">
    <location>
        <begin position="280"/>
        <end position="446"/>
    </location>
</feature>